<accession>A0A0F9SPK1</accession>
<dbReference type="AlphaFoldDB" id="A0A0F9SPK1"/>
<protein>
    <submittedName>
        <fullName evidence="1">Uncharacterized protein</fullName>
    </submittedName>
</protein>
<sequence>MDVIVNKRQTGKTTHLIKRSAETWSYIVCHSQEEAGRIYRVAKEMSLNIPFPITFHEFLNKKYHLPGIKGFLIDNADMMLQQLTSVPVGAITLTHGGTSIRG</sequence>
<gene>
    <name evidence="1" type="ORF">LCGC14_0826770</name>
</gene>
<proteinExistence type="predicted"/>
<name>A0A0F9SPK1_9ZZZZ</name>
<comment type="caution">
    <text evidence="1">The sequence shown here is derived from an EMBL/GenBank/DDBJ whole genome shotgun (WGS) entry which is preliminary data.</text>
</comment>
<evidence type="ECO:0000313" key="1">
    <source>
        <dbReference type="EMBL" id="KKN31168.1"/>
    </source>
</evidence>
<dbReference type="EMBL" id="LAZR01002352">
    <property type="protein sequence ID" value="KKN31168.1"/>
    <property type="molecule type" value="Genomic_DNA"/>
</dbReference>
<organism evidence="1">
    <name type="scientific">marine sediment metagenome</name>
    <dbReference type="NCBI Taxonomy" id="412755"/>
    <lineage>
        <taxon>unclassified sequences</taxon>
        <taxon>metagenomes</taxon>
        <taxon>ecological metagenomes</taxon>
    </lineage>
</organism>
<reference evidence="1" key="1">
    <citation type="journal article" date="2015" name="Nature">
        <title>Complex archaea that bridge the gap between prokaryotes and eukaryotes.</title>
        <authorList>
            <person name="Spang A."/>
            <person name="Saw J.H."/>
            <person name="Jorgensen S.L."/>
            <person name="Zaremba-Niedzwiedzka K."/>
            <person name="Martijn J."/>
            <person name="Lind A.E."/>
            <person name="van Eijk R."/>
            <person name="Schleper C."/>
            <person name="Guy L."/>
            <person name="Ettema T.J."/>
        </authorList>
    </citation>
    <scope>NUCLEOTIDE SEQUENCE</scope>
</reference>